<dbReference type="InterPro" id="IPR051081">
    <property type="entry name" value="HTH_MetalResp_TranReg"/>
</dbReference>
<organism evidence="5 6">
    <name type="scientific">Clostridium intestinale</name>
    <dbReference type="NCBI Taxonomy" id="36845"/>
    <lineage>
        <taxon>Bacteria</taxon>
        <taxon>Bacillati</taxon>
        <taxon>Bacillota</taxon>
        <taxon>Clostridia</taxon>
        <taxon>Eubacteriales</taxon>
        <taxon>Clostridiaceae</taxon>
        <taxon>Clostridium</taxon>
    </lineage>
</organism>
<dbReference type="SUPFAM" id="SSF46785">
    <property type="entry name" value="Winged helix' DNA-binding domain"/>
    <property type="match status" value="1"/>
</dbReference>
<reference evidence="5 6" key="1">
    <citation type="submission" date="2020-07" db="EMBL/GenBank/DDBJ databases">
        <title>Electron transfer.</title>
        <authorList>
            <person name="Huang L."/>
            <person name="Liu X."/>
            <person name="Zhou S."/>
        </authorList>
    </citation>
    <scope>NUCLEOTIDE SEQUENCE [LARGE SCALE GENOMIC DNA]</scope>
    <source>
        <strain evidence="5 6">Lx1</strain>
    </source>
</reference>
<dbReference type="Pfam" id="PF01022">
    <property type="entry name" value="HTH_5"/>
    <property type="match status" value="1"/>
</dbReference>
<proteinExistence type="predicted"/>
<dbReference type="Gene3D" id="1.10.10.10">
    <property type="entry name" value="Winged helix-like DNA-binding domain superfamily/Winged helix DNA-binding domain"/>
    <property type="match status" value="1"/>
</dbReference>
<dbReference type="PROSITE" id="PS50987">
    <property type="entry name" value="HTH_ARSR_2"/>
    <property type="match status" value="1"/>
</dbReference>
<dbReference type="RefSeq" id="WP_181603195.1">
    <property type="nucleotide sequence ID" value="NZ_CP059378.1"/>
</dbReference>
<evidence type="ECO:0000256" key="3">
    <source>
        <dbReference type="ARBA" id="ARBA00023163"/>
    </source>
</evidence>
<dbReference type="GO" id="GO:0003677">
    <property type="term" value="F:DNA binding"/>
    <property type="evidence" value="ECO:0007669"/>
    <property type="project" value="UniProtKB-KW"/>
</dbReference>
<evidence type="ECO:0000313" key="6">
    <source>
        <dbReference type="Proteomes" id="UP000512286"/>
    </source>
</evidence>
<protein>
    <submittedName>
        <fullName evidence="5">Winged helix-turn-helix transcriptional regulator</fullName>
    </submittedName>
</protein>
<dbReference type="Proteomes" id="UP000512286">
    <property type="component" value="Chromosome"/>
</dbReference>
<dbReference type="EMBL" id="CP059378">
    <property type="protein sequence ID" value="QLY81635.1"/>
    <property type="molecule type" value="Genomic_DNA"/>
</dbReference>
<dbReference type="PANTHER" id="PTHR33154">
    <property type="entry name" value="TRANSCRIPTIONAL REGULATOR, ARSR FAMILY"/>
    <property type="match status" value="1"/>
</dbReference>
<dbReference type="InterPro" id="IPR036390">
    <property type="entry name" value="WH_DNA-bd_sf"/>
</dbReference>
<evidence type="ECO:0000256" key="1">
    <source>
        <dbReference type="ARBA" id="ARBA00023015"/>
    </source>
</evidence>
<keyword evidence="2" id="KW-0238">DNA-binding</keyword>
<sequence length="354" mass="42083">MKYDIRKDINIYKEILDLIYICINEEYEIKNRLDNYEKSGVDYKVFEKKYCDNINKYIKSFKKLIKINKEDADFYFTSEIDLVYGIGQILLTDFELEELGNIIENIDFLSIEFLRDKLIKALEETFELENREGLKIESLSHYINFINKLNISENIKWRFVKIYDDPKFYYEKLLKIISNNYVAFTKAYEEVKDDVRDFIKYLLDNAETNFKLLDDKYGIKIQENTIIYPSVVRNRFIEATYLAKRNVIYYGILFNKSMEFLDSNKLDNENLLQFLKAISDKSKFEIIKLLKSKEMYGQELAAKLDLSTATVSHHMNALLVTNIVKVKRENGKSYFYLNGESIKKFLKELGDNII</sequence>
<name>A0A7D7A2I9_9CLOT</name>
<dbReference type="InterPro" id="IPR036388">
    <property type="entry name" value="WH-like_DNA-bd_sf"/>
</dbReference>
<feature type="domain" description="HTH arsR-type" evidence="4">
    <location>
        <begin position="263"/>
        <end position="354"/>
    </location>
</feature>
<dbReference type="CDD" id="cd00090">
    <property type="entry name" value="HTH_ARSR"/>
    <property type="match status" value="1"/>
</dbReference>
<evidence type="ECO:0000256" key="2">
    <source>
        <dbReference type="ARBA" id="ARBA00023125"/>
    </source>
</evidence>
<dbReference type="PANTHER" id="PTHR33154:SF18">
    <property type="entry name" value="ARSENICAL RESISTANCE OPERON REPRESSOR"/>
    <property type="match status" value="1"/>
</dbReference>
<dbReference type="GO" id="GO:0003700">
    <property type="term" value="F:DNA-binding transcription factor activity"/>
    <property type="evidence" value="ECO:0007669"/>
    <property type="project" value="InterPro"/>
</dbReference>
<accession>A0A7D7A2I9</accession>
<dbReference type="InterPro" id="IPR001845">
    <property type="entry name" value="HTH_ArsR_DNA-bd_dom"/>
</dbReference>
<evidence type="ECO:0000313" key="5">
    <source>
        <dbReference type="EMBL" id="QLY81635.1"/>
    </source>
</evidence>
<keyword evidence="1" id="KW-0805">Transcription regulation</keyword>
<dbReference type="KEGG" id="cint:HZF06_08650"/>
<dbReference type="AlphaFoldDB" id="A0A7D7A2I9"/>
<gene>
    <name evidence="5" type="ORF">HZF06_08650</name>
</gene>
<dbReference type="InterPro" id="IPR011991">
    <property type="entry name" value="ArsR-like_HTH"/>
</dbReference>
<dbReference type="PRINTS" id="PR00778">
    <property type="entry name" value="HTHARSR"/>
</dbReference>
<evidence type="ECO:0000259" key="4">
    <source>
        <dbReference type="PROSITE" id="PS50987"/>
    </source>
</evidence>
<dbReference type="SMART" id="SM00418">
    <property type="entry name" value="HTH_ARSR"/>
    <property type="match status" value="1"/>
</dbReference>
<keyword evidence="3" id="KW-0804">Transcription</keyword>